<evidence type="ECO:0000256" key="1">
    <source>
        <dbReference type="ARBA" id="ARBA00004240"/>
    </source>
</evidence>
<evidence type="ECO:0000256" key="7">
    <source>
        <dbReference type="ARBA" id="ARBA00022884"/>
    </source>
</evidence>
<dbReference type="CDD" id="cd15481">
    <property type="entry name" value="SRP68-RBD"/>
    <property type="match status" value="1"/>
</dbReference>
<dbReference type="PhylomeDB" id="A7SU98"/>
<evidence type="ECO:0000256" key="8">
    <source>
        <dbReference type="ARBA" id="ARBA00023135"/>
    </source>
</evidence>
<dbReference type="GO" id="GO:0008312">
    <property type="term" value="F:7S RNA binding"/>
    <property type="evidence" value="ECO:0007669"/>
    <property type="project" value="InterPro"/>
</dbReference>
<reference evidence="13 14" key="1">
    <citation type="journal article" date="2007" name="Science">
        <title>Sea anemone genome reveals ancestral eumetazoan gene repertoire and genomic organization.</title>
        <authorList>
            <person name="Putnam N.H."/>
            <person name="Srivastava M."/>
            <person name="Hellsten U."/>
            <person name="Dirks B."/>
            <person name="Chapman J."/>
            <person name="Salamov A."/>
            <person name="Terry A."/>
            <person name="Shapiro H."/>
            <person name="Lindquist E."/>
            <person name="Kapitonov V.V."/>
            <person name="Jurka J."/>
            <person name="Genikhovich G."/>
            <person name="Grigoriev I.V."/>
            <person name="Lucas S.M."/>
            <person name="Steele R.E."/>
            <person name="Finnerty J.R."/>
            <person name="Technau U."/>
            <person name="Martindale M.Q."/>
            <person name="Rokhsar D.S."/>
        </authorList>
    </citation>
    <scope>NUCLEOTIDE SEQUENCE [LARGE SCALE GENOMIC DNA]</scope>
    <source>
        <strain evidence="14">CH2 X CH6</strain>
    </source>
</reference>
<dbReference type="InterPro" id="IPR026258">
    <property type="entry name" value="SRP68"/>
</dbReference>
<dbReference type="GO" id="GO:0005047">
    <property type="term" value="F:signal recognition particle binding"/>
    <property type="evidence" value="ECO:0000318"/>
    <property type="project" value="GO_Central"/>
</dbReference>
<protein>
    <recommendedName>
        <fullName evidence="11">Signal recognition particle subunit SRP68</fullName>
    </recommendedName>
    <alternativeName>
        <fullName evidence="12">Signal recognition particle 68 kDa protein</fullName>
    </alternativeName>
</protein>
<dbReference type="eggNOG" id="KOG2460">
    <property type="taxonomic scope" value="Eukaryota"/>
</dbReference>
<dbReference type="GO" id="GO:0005829">
    <property type="term" value="C:cytosol"/>
    <property type="evidence" value="ECO:0007669"/>
    <property type="project" value="UniProtKB-ARBA"/>
</dbReference>
<evidence type="ECO:0000256" key="3">
    <source>
        <dbReference type="ARBA" id="ARBA00004604"/>
    </source>
</evidence>
<dbReference type="InterPro" id="IPR038253">
    <property type="entry name" value="SRP68_N_sf"/>
</dbReference>
<keyword evidence="14" id="KW-1185">Reference proteome</keyword>
<dbReference type="InterPro" id="IPR034652">
    <property type="entry name" value="SRP68-RBD"/>
</dbReference>
<dbReference type="HOGENOM" id="CLU_018649_1_0_1"/>
<dbReference type="GO" id="GO:0005730">
    <property type="term" value="C:nucleolus"/>
    <property type="evidence" value="ECO:0007669"/>
    <property type="project" value="UniProtKB-SubCell"/>
</dbReference>
<keyword evidence="9" id="KW-0539">Nucleus</keyword>
<keyword evidence="7" id="KW-0694">RNA-binding</keyword>
<proteinExistence type="inferred from homology"/>
<dbReference type="GO" id="GO:0005783">
    <property type="term" value="C:endoplasmic reticulum"/>
    <property type="evidence" value="ECO:0007669"/>
    <property type="project" value="UniProtKB-SubCell"/>
</dbReference>
<evidence type="ECO:0000256" key="11">
    <source>
        <dbReference type="ARBA" id="ARBA00029498"/>
    </source>
</evidence>
<dbReference type="Proteomes" id="UP000001593">
    <property type="component" value="Unassembled WGS sequence"/>
</dbReference>
<evidence type="ECO:0000256" key="9">
    <source>
        <dbReference type="ARBA" id="ARBA00023242"/>
    </source>
</evidence>
<dbReference type="STRING" id="45351.A7SU98"/>
<comment type="similarity">
    <text evidence="4">Belongs to the SRP68 family.</text>
</comment>
<evidence type="ECO:0000256" key="6">
    <source>
        <dbReference type="ARBA" id="ARBA00022824"/>
    </source>
</evidence>
<dbReference type="GO" id="GO:0006614">
    <property type="term" value="P:SRP-dependent cotranslational protein targeting to membrane"/>
    <property type="evidence" value="ECO:0000318"/>
    <property type="project" value="GO_Central"/>
</dbReference>
<dbReference type="AlphaFoldDB" id="A7SU98"/>
<dbReference type="GO" id="GO:0030942">
    <property type="term" value="F:endoplasmic reticulum signal peptide binding"/>
    <property type="evidence" value="ECO:0007669"/>
    <property type="project" value="InterPro"/>
</dbReference>
<accession>A7SU98</accession>
<dbReference type="FunFam" id="1.10.3450.40:FF:000001">
    <property type="entry name" value="Signal recognition particle subunit SRP68"/>
    <property type="match status" value="1"/>
</dbReference>
<gene>
    <name evidence="13" type="ORF">NEMVEDRAFT_v1g131967</name>
</gene>
<dbReference type="PIRSF" id="PIRSF038995">
    <property type="entry name" value="SRP68"/>
    <property type="match status" value="1"/>
</dbReference>
<dbReference type="Pfam" id="PF16969">
    <property type="entry name" value="SRP68"/>
    <property type="match status" value="1"/>
</dbReference>
<evidence type="ECO:0000313" key="13">
    <source>
        <dbReference type="EMBL" id="EDO32726.1"/>
    </source>
</evidence>
<keyword evidence="10" id="KW-0687">Ribonucleoprotein</keyword>
<feature type="non-terminal residue" evidence="13">
    <location>
        <position position="1"/>
    </location>
</feature>
<name>A7SU98_NEMVE</name>
<dbReference type="GO" id="GO:0005786">
    <property type="term" value="C:signal recognition particle, endoplasmic reticulum targeting"/>
    <property type="evidence" value="ECO:0000318"/>
    <property type="project" value="GO_Central"/>
</dbReference>
<dbReference type="OMA" id="DERFIHI"/>
<dbReference type="Gene3D" id="1.10.3450.40">
    <property type="entry name" value="Signal recognition particle, SRP68 subunit, RNA-binding domain"/>
    <property type="match status" value="1"/>
</dbReference>
<evidence type="ECO:0000256" key="5">
    <source>
        <dbReference type="ARBA" id="ARBA00022490"/>
    </source>
</evidence>
<keyword evidence="6" id="KW-0256">Endoplasmic reticulum</keyword>
<evidence type="ECO:0000313" key="14">
    <source>
        <dbReference type="Proteomes" id="UP000001593"/>
    </source>
</evidence>
<evidence type="ECO:0000256" key="2">
    <source>
        <dbReference type="ARBA" id="ARBA00004496"/>
    </source>
</evidence>
<sequence length="575" mass="66030">VLPVIKENQSQHGLRHGDYQRYRQYCARRLRRLYKTLHFQHGSRHAFKPKKLTKELVKDVKFLHIPLMDTERAWSQAMELKLLANTEPRKRFHLIRRLQKASKHAQDLENLCDGDMCDARTKLEAQAYSSYMKGSVSFELQNWKEALELFGRSRTIYERLAGAFSEEQRNMYLQRVEEITPNIRYCAYNLGESGTDINDLMQLRHCSAGGVQDPVLAAKIDEVLAQTREKEAGAMTEVVWCNRTIPVRNEKVRGFILHAQQMARELDRAEDLDGRMELYEDLLLECKDALQAIKDDLKGDLVSEELKVHKTEAQVANLQFLHTYVTYLKLTKTIERYLLLAESMKNQLPANLQDTANGSEPLPNKKLTKPEDMVRIYDIILQNLSDMSELHSVEDDLELTKEIAAQTLEYKAYRCFYIAHSYLLAKKWREAAVLYDRVTSHANSAVSHFRECQNFQSQASRLQDLASLSRGSKCSAHASSILDSEEITDKLASATIEDKTLAERLDVYHVDQSLVSKKPHVTTFPPDFQPVPCKPLFFDLALNHVEFPSLAERVETKKAAGITGYFKGWLWGGGN</sequence>
<evidence type="ECO:0000256" key="12">
    <source>
        <dbReference type="ARBA" id="ARBA00083741"/>
    </source>
</evidence>
<dbReference type="InParanoid" id="A7SU98"/>
<evidence type="ECO:0000256" key="4">
    <source>
        <dbReference type="ARBA" id="ARBA00009352"/>
    </source>
</evidence>
<keyword evidence="5" id="KW-0963">Cytoplasm</keyword>
<dbReference type="EMBL" id="DS469809">
    <property type="protein sequence ID" value="EDO32726.1"/>
    <property type="molecule type" value="Genomic_DNA"/>
</dbReference>
<dbReference type="PANTHER" id="PTHR12860:SF0">
    <property type="entry name" value="SIGNAL RECOGNITION PARTICLE SUBUNIT SRP68"/>
    <property type="match status" value="1"/>
</dbReference>
<dbReference type="PANTHER" id="PTHR12860">
    <property type="entry name" value="SIGNAL RECOGNITION PARTICLE 68 KDA PROTEIN"/>
    <property type="match status" value="1"/>
</dbReference>
<comment type="subcellular location">
    <subcellularLocation>
        <location evidence="2">Cytoplasm</location>
    </subcellularLocation>
    <subcellularLocation>
        <location evidence="1">Endoplasmic reticulum</location>
    </subcellularLocation>
    <subcellularLocation>
        <location evidence="3">Nucleus</location>
        <location evidence="3">Nucleolus</location>
    </subcellularLocation>
</comment>
<organism evidence="13 14">
    <name type="scientific">Nematostella vectensis</name>
    <name type="common">Starlet sea anemone</name>
    <dbReference type="NCBI Taxonomy" id="45351"/>
    <lineage>
        <taxon>Eukaryota</taxon>
        <taxon>Metazoa</taxon>
        <taxon>Cnidaria</taxon>
        <taxon>Anthozoa</taxon>
        <taxon>Hexacorallia</taxon>
        <taxon>Actiniaria</taxon>
        <taxon>Edwardsiidae</taxon>
        <taxon>Nematostella</taxon>
    </lineage>
</organism>
<evidence type="ECO:0000256" key="10">
    <source>
        <dbReference type="ARBA" id="ARBA00023274"/>
    </source>
</evidence>
<keyword evidence="8" id="KW-0733">Signal recognition particle</keyword>